<proteinExistence type="predicted"/>
<dbReference type="Ensembl" id="ENSSSCT00030016307.1">
    <property type="protein sequence ID" value="ENSSSCP00030007295.1"/>
    <property type="gene ID" value="ENSSSCG00030011903.1"/>
</dbReference>
<reference evidence="1" key="1">
    <citation type="submission" date="2025-08" db="UniProtKB">
        <authorList>
            <consortium name="Ensembl"/>
        </authorList>
    </citation>
    <scope>IDENTIFICATION</scope>
</reference>
<sequence length="117" mass="14086">MQIKTTMRYHLTPIRTALVKKSTNNKSWRRCGEKRTLLHCWWECKWVQPLWRSVSRYLRKLYIELPFDPAIPLLGIYLDKTFFKKDTCTSTFIAALFTFAKTWKQPKCPLTDERIKI</sequence>
<evidence type="ECO:0000313" key="2">
    <source>
        <dbReference type="Proteomes" id="UP000694570"/>
    </source>
</evidence>
<dbReference type="Proteomes" id="UP000694570">
    <property type="component" value="Unplaced"/>
</dbReference>
<organism evidence="1 2">
    <name type="scientific">Sus scrofa</name>
    <name type="common">Pig</name>
    <dbReference type="NCBI Taxonomy" id="9823"/>
    <lineage>
        <taxon>Eukaryota</taxon>
        <taxon>Metazoa</taxon>
        <taxon>Chordata</taxon>
        <taxon>Craniata</taxon>
        <taxon>Vertebrata</taxon>
        <taxon>Euteleostomi</taxon>
        <taxon>Mammalia</taxon>
        <taxon>Eutheria</taxon>
        <taxon>Laurasiatheria</taxon>
        <taxon>Artiodactyla</taxon>
        <taxon>Suina</taxon>
        <taxon>Suidae</taxon>
        <taxon>Sus</taxon>
    </lineage>
</organism>
<evidence type="ECO:0000313" key="1">
    <source>
        <dbReference type="Ensembl" id="ENSSSCP00030007295.1"/>
    </source>
</evidence>
<dbReference type="AlphaFoldDB" id="A0A8D0VKH1"/>
<accession>A0A8D0VKH1</accession>
<name>A0A8D0VKH1_PIG</name>
<protein>
    <submittedName>
        <fullName evidence="1">Uncharacterized protein</fullName>
    </submittedName>
</protein>